<reference evidence="1 2" key="1">
    <citation type="submission" date="2022-03" db="EMBL/GenBank/DDBJ databases">
        <title>Pseudonocardia alaer sp. nov., a novel actinomycete isolated from reed forest soil.</title>
        <authorList>
            <person name="Wang L."/>
        </authorList>
    </citation>
    <scope>NUCLEOTIDE SEQUENCE [LARGE SCALE GENOMIC DNA]</scope>
    <source>
        <strain evidence="1 2">Y-16303</strain>
    </source>
</reference>
<keyword evidence="2" id="KW-1185">Reference proteome</keyword>
<proteinExistence type="predicted"/>
<dbReference type="Proteomes" id="UP001299970">
    <property type="component" value="Unassembled WGS sequence"/>
</dbReference>
<gene>
    <name evidence="1" type="ORF">MMF94_08565</name>
</gene>
<sequence length="60" mass="7009">MYFTDRGIEELSERRGEEQISVEWLADRLRAFVDQNPAFEDAVERLASFLARDDADDLDD</sequence>
<dbReference type="RefSeq" id="WP_241035766.1">
    <property type="nucleotide sequence ID" value="NZ_BAAAJF010000078.1"/>
</dbReference>
<dbReference type="Pfam" id="PF19599">
    <property type="entry name" value="DUF6104"/>
    <property type="match status" value="1"/>
</dbReference>
<accession>A0ABS9TB14</accession>
<organism evidence="1 2">
    <name type="scientific">Pseudonocardia alaniniphila</name>
    <dbReference type="NCBI Taxonomy" id="75291"/>
    <lineage>
        <taxon>Bacteria</taxon>
        <taxon>Bacillati</taxon>
        <taxon>Actinomycetota</taxon>
        <taxon>Actinomycetes</taxon>
        <taxon>Pseudonocardiales</taxon>
        <taxon>Pseudonocardiaceae</taxon>
        <taxon>Pseudonocardia</taxon>
    </lineage>
</organism>
<protein>
    <submittedName>
        <fullName evidence="1">DUF6104 family protein</fullName>
    </submittedName>
</protein>
<evidence type="ECO:0000313" key="2">
    <source>
        <dbReference type="Proteomes" id="UP001299970"/>
    </source>
</evidence>
<comment type="caution">
    <text evidence="1">The sequence shown here is derived from an EMBL/GenBank/DDBJ whole genome shotgun (WGS) entry which is preliminary data.</text>
</comment>
<dbReference type="InterPro" id="IPR046086">
    <property type="entry name" value="DUF6104"/>
</dbReference>
<evidence type="ECO:0000313" key="1">
    <source>
        <dbReference type="EMBL" id="MCH6165731.1"/>
    </source>
</evidence>
<dbReference type="EMBL" id="JAKXMK010000007">
    <property type="protein sequence ID" value="MCH6165731.1"/>
    <property type="molecule type" value="Genomic_DNA"/>
</dbReference>
<name>A0ABS9TB14_9PSEU</name>